<dbReference type="EMBL" id="BSYR01000038">
    <property type="protein sequence ID" value="GMJ03969.1"/>
    <property type="molecule type" value="Genomic_DNA"/>
</dbReference>
<gene>
    <name evidence="1" type="ORF">HRI_004066100</name>
</gene>
<reference evidence="1" key="1">
    <citation type="submission" date="2023-05" db="EMBL/GenBank/DDBJ databases">
        <title>Genome and transcriptome analyses reveal genes involved in the formation of fine ridges on petal epidermal cells in Hibiscus trionum.</title>
        <authorList>
            <person name="Koshimizu S."/>
            <person name="Masuda S."/>
            <person name="Ishii T."/>
            <person name="Shirasu K."/>
            <person name="Hoshino A."/>
            <person name="Arita M."/>
        </authorList>
    </citation>
    <scope>NUCLEOTIDE SEQUENCE</scope>
    <source>
        <strain evidence="1">Hamamatsu line</strain>
    </source>
</reference>
<evidence type="ECO:0000313" key="1">
    <source>
        <dbReference type="EMBL" id="GMJ03969.1"/>
    </source>
</evidence>
<dbReference type="AlphaFoldDB" id="A0A9W7MJ86"/>
<dbReference type="OrthoDB" id="1001975at2759"/>
<organism evidence="1 2">
    <name type="scientific">Hibiscus trionum</name>
    <name type="common">Flower of an hour</name>
    <dbReference type="NCBI Taxonomy" id="183268"/>
    <lineage>
        <taxon>Eukaryota</taxon>
        <taxon>Viridiplantae</taxon>
        <taxon>Streptophyta</taxon>
        <taxon>Embryophyta</taxon>
        <taxon>Tracheophyta</taxon>
        <taxon>Spermatophyta</taxon>
        <taxon>Magnoliopsida</taxon>
        <taxon>eudicotyledons</taxon>
        <taxon>Gunneridae</taxon>
        <taxon>Pentapetalae</taxon>
        <taxon>rosids</taxon>
        <taxon>malvids</taxon>
        <taxon>Malvales</taxon>
        <taxon>Malvaceae</taxon>
        <taxon>Malvoideae</taxon>
        <taxon>Hibiscus</taxon>
    </lineage>
</organism>
<dbReference type="Proteomes" id="UP001165190">
    <property type="component" value="Unassembled WGS sequence"/>
</dbReference>
<name>A0A9W7MJ86_HIBTR</name>
<comment type="caution">
    <text evidence="1">The sequence shown here is derived from an EMBL/GenBank/DDBJ whole genome shotgun (WGS) entry which is preliminary data.</text>
</comment>
<evidence type="ECO:0000313" key="2">
    <source>
        <dbReference type="Proteomes" id="UP001165190"/>
    </source>
</evidence>
<sequence>MEKLISKLKDEATKGNNDPDVLTDLELSRIRLWELVRQEERAWLQKSRLKWFEAGDRNLKFFHILASTPKMKNCLANLMVGEKCLSDSDKVQNVVECHFRRFYNEVHTLTVDRLECNLSTLNVEAVDSLDHPFLGEEIWSVLKSIDGSKAFGLDGFNMKFLECF</sequence>
<keyword evidence="2" id="KW-1185">Reference proteome</keyword>
<protein>
    <submittedName>
        <fullName evidence="1">Uncharacterized protein</fullName>
    </submittedName>
</protein>
<accession>A0A9W7MJ86</accession>
<proteinExistence type="predicted"/>